<dbReference type="InterPro" id="IPR029397">
    <property type="entry name" value="Tube_Death"/>
</dbReference>
<keyword evidence="13" id="KW-1185">Reference proteome</keyword>
<dbReference type="Gene3D" id="1.10.510.10">
    <property type="entry name" value="Transferase(Phosphotransferase) domain 1"/>
    <property type="match status" value="1"/>
</dbReference>
<dbReference type="SMART" id="SM00220">
    <property type="entry name" value="S_TKc"/>
    <property type="match status" value="1"/>
</dbReference>
<comment type="similarity">
    <text evidence="1">Belongs to the protein kinase superfamily. TKL Ser/Thr protein kinase family. Pelle subfamily.</text>
</comment>
<feature type="domain" description="Protein kinase" evidence="11">
    <location>
        <begin position="219"/>
        <end position="507"/>
    </location>
</feature>
<evidence type="ECO:0000256" key="3">
    <source>
        <dbReference type="ARBA" id="ARBA00022527"/>
    </source>
</evidence>
<dbReference type="GO" id="GO:0004674">
    <property type="term" value="F:protein serine/threonine kinase activity"/>
    <property type="evidence" value="ECO:0007669"/>
    <property type="project" value="UniProtKB-KW"/>
</dbReference>
<keyword evidence="3" id="KW-0723">Serine/threonine-protein kinase</keyword>
<reference evidence="12 13" key="1">
    <citation type="journal article" date="2018" name="Nat. Ecol. Evol.">
        <title>Genomic signatures of mitonuclear coevolution across populations of Tigriopus californicus.</title>
        <authorList>
            <person name="Barreto F.S."/>
            <person name="Watson E.T."/>
            <person name="Lima T.G."/>
            <person name="Willett C.S."/>
            <person name="Edmands S."/>
            <person name="Li W."/>
            <person name="Burton R.S."/>
        </authorList>
    </citation>
    <scope>NUCLEOTIDE SEQUENCE [LARGE SCALE GENOMIC DNA]</scope>
    <source>
        <strain evidence="12 13">San Diego</strain>
    </source>
</reference>
<keyword evidence="6" id="KW-0418">Kinase</keyword>
<dbReference type="PANTHER" id="PTHR27001:SF931">
    <property type="entry name" value="OS11G0664100 PROTEIN"/>
    <property type="match status" value="1"/>
</dbReference>
<organism evidence="12 13">
    <name type="scientific">Tigriopus californicus</name>
    <name type="common">Marine copepod</name>
    <dbReference type="NCBI Taxonomy" id="6832"/>
    <lineage>
        <taxon>Eukaryota</taxon>
        <taxon>Metazoa</taxon>
        <taxon>Ecdysozoa</taxon>
        <taxon>Arthropoda</taxon>
        <taxon>Crustacea</taxon>
        <taxon>Multicrustacea</taxon>
        <taxon>Hexanauplia</taxon>
        <taxon>Copepoda</taxon>
        <taxon>Harpacticoida</taxon>
        <taxon>Harpacticidae</taxon>
        <taxon>Tigriopus</taxon>
    </lineage>
</organism>
<dbReference type="EC" id="2.7.11.1" evidence="2"/>
<dbReference type="Pfam" id="PF14786">
    <property type="entry name" value="Death_2"/>
    <property type="match status" value="1"/>
</dbReference>
<accession>A0A553P9U9</accession>
<evidence type="ECO:0000256" key="9">
    <source>
        <dbReference type="ARBA" id="ARBA00048679"/>
    </source>
</evidence>
<dbReference type="InterPro" id="IPR008271">
    <property type="entry name" value="Ser/Thr_kinase_AS"/>
</dbReference>
<evidence type="ECO:0000256" key="2">
    <source>
        <dbReference type="ARBA" id="ARBA00012513"/>
    </source>
</evidence>
<evidence type="ECO:0000256" key="8">
    <source>
        <dbReference type="ARBA" id="ARBA00047899"/>
    </source>
</evidence>
<evidence type="ECO:0000256" key="10">
    <source>
        <dbReference type="PROSITE-ProRule" id="PRU10141"/>
    </source>
</evidence>
<dbReference type="GO" id="GO:0005524">
    <property type="term" value="F:ATP binding"/>
    <property type="evidence" value="ECO:0007669"/>
    <property type="project" value="UniProtKB-UniRule"/>
</dbReference>
<keyword evidence="5 10" id="KW-0547">Nucleotide-binding</keyword>
<keyword evidence="4" id="KW-0808">Transferase</keyword>
<dbReference type="Gene3D" id="3.30.200.20">
    <property type="entry name" value="Phosphorylase Kinase, domain 1"/>
    <property type="match status" value="1"/>
</dbReference>
<dbReference type="GO" id="GO:0005886">
    <property type="term" value="C:plasma membrane"/>
    <property type="evidence" value="ECO:0007669"/>
    <property type="project" value="TreeGrafter"/>
</dbReference>
<dbReference type="PROSITE" id="PS00108">
    <property type="entry name" value="PROTEIN_KINASE_ST"/>
    <property type="match status" value="1"/>
</dbReference>
<evidence type="ECO:0000256" key="4">
    <source>
        <dbReference type="ARBA" id="ARBA00022679"/>
    </source>
</evidence>
<evidence type="ECO:0000313" key="12">
    <source>
        <dbReference type="EMBL" id="TRY74446.1"/>
    </source>
</evidence>
<name>A0A553P9U9_TIGCA</name>
<dbReference type="Proteomes" id="UP000318571">
    <property type="component" value="Chromosome 2"/>
</dbReference>
<protein>
    <recommendedName>
        <fullName evidence="2">non-specific serine/threonine protein kinase</fullName>
        <ecNumber evidence="2">2.7.11.1</ecNumber>
    </recommendedName>
</protein>
<evidence type="ECO:0000259" key="11">
    <source>
        <dbReference type="PROSITE" id="PS50011"/>
    </source>
</evidence>
<dbReference type="PANTHER" id="PTHR27001">
    <property type="entry name" value="OS01G0253100 PROTEIN"/>
    <property type="match status" value="1"/>
</dbReference>
<evidence type="ECO:0000313" key="13">
    <source>
        <dbReference type="Proteomes" id="UP000318571"/>
    </source>
</evidence>
<comment type="caution">
    <text evidence="12">The sequence shown here is derived from an EMBL/GenBank/DDBJ whole genome shotgun (WGS) entry which is preliminary data.</text>
</comment>
<dbReference type="OMA" id="YWEKRIS"/>
<feature type="binding site" evidence="10">
    <location>
        <position position="249"/>
    </location>
    <ligand>
        <name>ATP</name>
        <dbReference type="ChEBI" id="CHEBI:30616"/>
    </ligand>
</feature>
<keyword evidence="7 10" id="KW-0067">ATP-binding</keyword>
<dbReference type="InterPro" id="IPR000719">
    <property type="entry name" value="Prot_kinase_dom"/>
</dbReference>
<dbReference type="FunFam" id="1.10.510.10:FF:000754">
    <property type="entry name" value="Interleukin-1 receptor-associated kinase"/>
    <property type="match status" value="1"/>
</dbReference>
<dbReference type="Gene3D" id="1.10.533.10">
    <property type="entry name" value="Death Domain, Fas"/>
    <property type="match status" value="1"/>
</dbReference>
<dbReference type="STRING" id="6832.A0A553P9U9"/>
<evidence type="ECO:0000256" key="7">
    <source>
        <dbReference type="ARBA" id="ARBA00022840"/>
    </source>
</evidence>
<evidence type="ECO:0000256" key="6">
    <source>
        <dbReference type="ARBA" id="ARBA00022777"/>
    </source>
</evidence>
<dbReference type="SUPFAM" id="SSF47986">
    <property type="entry name" value="DEATH domain"/>
    <property type="match status" value="1"/>
</dbReference>
<dbReference type="InterPro" id="IPR011029">
    <property type="entry name" value="DEATH-like_dom_sf"/>
</dbReference>
<proteinExistence type="inferred from homology"/>
<comment type="catalytic activity">
    <reaction evidence="9">
        <text>L-seryl-[protein] + ATP = O-phospho-L-seryl-[protein] + ADP + H(+)</text>
        <dbReference type="Rhea" id="RHEA:17989"/>
        <dbReference type="Rhea" id="RHEA-COMP:9863"/>
        <dbReference type="Rhea" id="RHEA-COMP:11604"/>
        <dbReference type="ChEBI" id="CHEBI:15378"/>
        <dbReference type="ChEBI" id="CHEBI:29999"/>
        <dbReference type="ChEBI" id="CHEBI:30616"/>
        <dbReference type="ChEBI" id="CHEBI:83421"/>
        <dbReference type="ChEBI" id="CHEBI:456216"/>
        <dbReference type="EC" id="2.7.11.1"/>
    </reaction>
</comment>
<dbReference type="PROSITE" id="PS50011">
    <property type="entry name" value="PROTEIN_KINASE_DOM"/>
    <property type="match status" value="1"/>
</dbReference>
<dbReference type="InterPro" id="IPR017441">
    <property type="entry name" value="Protein_kinase_ATP_BS"/>
</dbReference>
<sequence>MSVVNGDIREGLLKQEVRHLKALDVQMLGQILEIQAEWKSVMANIRRDPENPMSPRKFTADHVEVIASESHRSGKTAFEVLIEEWGTMGRNRPRIWYLLSLFLEANLIRAASHITEHILKMGPLTSDGKSEIEDLVRPFQDGRMSTKPPAVVSVPMDTFQKWDEQIEEDLLNLSSSIDDEADNSDLLTMPGPFENTISVPNVPFAYLKAITGDFGRQVGTEDRFIGSGGFAVVYKGITFRSQKVLAIKKLNSDKTDAQQRNELMVNFEVGELTRLKHKFIIEILGYSNDEPESPCLIYPYLENGNLEDHLQMKRPGVVPLNQDQRYRILLGVSEGLHFLHEQPKPLIHRDVKTSNILLDGDLLPKIADFGLLRHASTNNTETVNILGTPRYMAPEAIRGDISVKIDVFSFGVVILEVITGLASFDKTREDRDIITHVQESIKDTSSPTSMDGVLRFLDPKVTNWKAKPAITTFNLAMVCLRDKVERPFMPEVLDTLQTAYAQTQSEH</sequence>
<dbReference type="PROSITE" id="PS00107">
    <property type="entry name" value="PROTEIN_KINASE_ATP"/>
    <property type="match status" value="1"/>
</dbReference>
<dbReference type="AlphaFoldDB" id="A0A553P9U9"/>
<evidence type="ECO:0000256" key="1">
    <source>
        <dbReference type="ARBA" id="ARBA00008718"/>
    </source>
</evidence>
<comment type="catalytic activity">
    <reaction evidence="8">
        <text>L-threonyl-[protein] + ATP = O-phospho-L-threonyl-[protein] + ADP + H(+)</text>
        <dbReference type="Rhea" id="RHEA:46608"/>
        <dbReference type="Rhea" id="RHEA-COMP:11060"/>
        <dbReference type="Rhea" id="RHEA-COMP:11605"/>
        <dbReference type="ChEBI" id="CHEBI:15378"/>
        <dbReference type="ChEBI" id="CHEBI:30013"/>
        <dbReference type="ChEBI" id="CHEBI:30616"/>
        <dbReference type="ChEBI" id="CHEBI:61977"/>
        <dbReference type="ChEBI" id="CHEBI:456216"/>
        <dbReference type="EC" id="2.7.11.1"/>
    </reaction>
</comment>
<evidence type="ECO:0000256" key="5">
    <source>
        <dbReference type="ARBA" id="ARBA00022741"/>
    </source>
</evidence>
<dbReference type="Pfam" id="PF00069">
    <property type="entry name" value="Pkinase"/>
    <property type="match status" value="1"/>
</dbReference>
<gene>
    <name evidence="12" type="ORF">TCAL_00561</name>
</gene>
<dbReference type="EMBL" id="VCGU01000005">
    <property type="protein sequence ID" value="TRY74446.1"/>
    <property type="molecule type" value="Genomic_DNA"/>
</dbReference>
<dbReference type="InterPro" id="IPR011009">
    <property type="entry name" value="Kinase-like_dom_sf"/>
</dbReference>
<dbReference type="SUPFAM" id="SSF56112">
    <property type="entry name" value="Protein kinase-like (PK-like)"/>
    <property type="match status" value="1"/>
</dbReference>
<dbReference type="OrthoDB" id="4062651at2759"/>